<accession>A0A0U0RBI3</accession>
<dbReference type="Proteomes" id="UP000039217">
    <property type="component" value="Unassembled WGS sequence"/>
</dbReference>
<dbReference type="EMBL" id="CSAJ01000233">
    <property type="protein sequence ID" value="COW20794.1"/>
    <property type="molecule type" value="Genomic_DNA"/>
</dbReference>
<evidence type="ECO:0000313" key="7">
    <source>
        <dbReference type="Proteomes" id="UP000039217"/>
    </source>
</evidence>
<evidence type="ECO:0000313" key="3">
    <source>
        <dbReference type="EMBL" id="CNV40886.1"/>
    </source>
</evidence>
<name>A0A0U0RBI3_MYCTX</name>
<evidence type="ECO:0000313" key="8">
    <source>
        <dbReference type="Proteomes" id="UP000044938"/>
    </source>
</evidence>
<dbReference type="EMBL" id="CGCX01000651">
    <property type="protein sequence ID" value="CFR80925.1"/>
    <property type="molecule type" value="Genomic_DNA"/>
</dbReference>
<dbReference type="AlphaFoldDB" id="A0A0U0RBI3"/>
<dbReference type="Proteomes" id="UP000038802">
    <property type="component" value="Unassembled WGS sequence"/>
</dbReference>
<evidence type="ECO:0000313" key="10">
    <source>
        <dbReference type="Proteomes" id="UP000046947"/>
    </source>
</evidence>
<dbReference type="EMBL" id="CSAE01000283">
    <property type="protein sequence ID" value="COW02416.1"/>
    <property type="molecule type" value="Genomic_DNA"/>
</dbReference>
<evidence type="ECO:0000313" key="9">
    <source>
        <dbReference type="Proteomes" id="UP000046680"/>
    </source>
</evidence>
<dbReference type="Proteomes" id="UP000046947">
    <property type="component" value="Unassembled WGS sequence"/>
</dbReference>
<dbReference type="EMBL" id="CQQC01000783">
    <property type="protein sequence ID" value="CNV40886.1"/>
    <property type="molecule type" value="Genomic_DNA"/>
</dbReference>
<proteinExistence type="predicted"/>
<evidence type="ECO:0000313" key="5">
    <source>
        <dbReference type="EMBL" id="COW20794.1"/>
    </source>
</evidence>
<evidence type="ECO:0000313" key="4">
    <source>
        <dbReference type="EMBL" id="COW02416.1"/>
    </source>
</evidence>
<evidence type="ECO:0000313" key="1">
    <source>
        <dbReference type="EMBL" id="CFE50858.1"/>
    </source>
</evidence>
<dbReference type="Proteomes" id="UP000044938">
    <property type="component" value="Unassembled WGS sequence"/>
</dbReference>
<dbReference type="Proteomes" id="UP000046680">
    <property type="component" value="Unassembled WGS sequence"/>
</dbReference>
<dbReference type="EMBL" id="CFOH01000255">
    <property type="protein sequence ID" value="CFE50858.1"/>
    <property type="molecule type" value="Genomic_DNA"/>
</dbReference>
<sequence>MCPADDVVVEHPHAVLTDGAESQFGLERHAKLAHDQDVEWRLQ</sequence>
<gene>
    <name evidence="2" type="ORF">ERS007657_01888</name>
    <name evidence="3" type="ORF">ERS007661_02296</name>
    <name evidence="1" type="ORF">ERS007688_01811</name>
    <name evidence="4" type="ORF">ERS007703_02554</name>
    <name evidence="5" type="ORF">ERS007720_02014</name>
</gene>
<reference evidence="6 7" key="2">
    <citation type="submission" date="2015-03" db="EMBL/GenBank/DDBJ databases">
        <authorList>
            <consortium name="Pathogen Informatics"/>
        </authorList>
    </citation>
    <scope>NUCLEOTIDE SEQUENCE [LARGE SCALE GENOMIC DNA]</scope>
    <source>
        <strain evidence="2 9">C09601061</strain>
        <strain evidence="3 7">D00501624</strain>
        <strain evidence="1 10">H09601792</strain>
        <strain evidence="6">K00500041</strain>
        <strain evidence="5 8">M09401471</strain>
    </source>
</reference>
<evidence type="ECO:0000313" key="6">
    <source>
        <dbReference type="Proteomes" id="UP000038802"/>
    </source>
</evidence>
<evidence type="ECO:0000313" key="2">
    <source>
        <dbReference type="EMBL" id="CFR80925.1"/>
    </source>
</evidence>
<organism evidence="4 6">
    <name type="scientific">Mycobacterium tuberculosis</name>
    <dbReference type="NCBI Taxonomy" id="1773"/>
    <lineage>
        <taxon>Bacteria</taxon>
        <taxon>Bacillati</taxon>
        <taxon>Actinomycetota</taxon>
        <taxon>Actinomycetes</taxon>
        <taxon>Mycobacteriales</taxon>
        <taxon>Mycobacteriaceae</taxon>
        <taxon>Mycobacterium</taxon>
        <taxon>Mycobacterium tuberculosis complex</taxon>
    </lineage>
</organism>
<protein>
    <submittedName>
        <fullName evidence="4">Uncharacterized protein</fullName>
    </submittedName>
</protein>
<reference evidence="4" key="1">
    <citation type="submission" date="2015-03" db="EMBL/GenBank/DDBJ databases">
        <authorList>
            <person name="Murphy D."/>
        </authorList>
    </citation>
    <scope>NUCLEOTIDE SEQUENCE [LARGE SCALE GENOMIC DNA]</scope>
    <source>
        <strain evidence="4">K00500041</strain>
    </source>
</reference>